<keyword evidence="2" id="KW-0678">Repressor</keyword>
<dbReference type="Proteomes" id="UP000663873">
    <property type="component" value="Unassembled WGS sequence"/>
</dbReference>
<keyword evidence="6" id="KW-0539">Nucleus</keyword>
<dbReference type="Proteomes" id="UP000663851">
    <property type="component" value="Unassembled WGS sequence"/>
</dbReference>
<keyword evidence="5" id="KW-0804">Transcription</keyword>
<evidence type="ECO:0000256" key="3">
    <source>
        <dbReference type="ARBA" id="ARBA00023015"/>
    </source>
</evidence>
<dbReference type="PROSITE" id="PS51148">
    <property type="entry name" value="AXH"/>
    <property type="match status" value="1"/>
</dbReference>
<dbReference type="SMART" id="SM00536">
    <property type="entry name" value="AXH"/>
    <property type="match status" value="1"/>
</dbReference>
<dbReference type="GO" id="GO:0005634">
    <property type="term" value="C:nucleus"/>
    <property type="evidence" value="ECO:0007669"/>
    <property type="project" value="UniProtKB-SubCell"/>
</dbReference>
<evidence type="ECO:0000313" key="9">
    <source>
        <dbReference type="EMBL" id="CAF3526210.1"/>
    </source>
</evidence>
<evidence type="ECO:0000256" key="1">
    <source>
        <dbReference type="ARBA" id="ARBA00004123"/>
    </source>
</evidence>
<dbReference type="EMBL" id="CAJNYD010003598">
    <property type="protein sequence ID" value="CAF3526210.1"/>
    <property type="molecule type" value="Genomic_DNA"/>
</dbReference>
<evidence type="ECO:0000256" key="4">
    <source>
        <dbReference type="ARBA" id="ARBA00023125"/>
    </source>
</evidence>
<dbReference type="Pfam" id="PF08517">
    <property type="entry name" value="AXH"/>
    <property type="match status" value="1"/>
</dbReference>
<gene>
    <name evidence="10" type="ORF">HFQ381_LOCUS11848</name>
    <name evidence="9" type="ORF">LUA448_LOCUS26719</name>
    <name evidence="8" type="ORF">TIS948_LOCUS10474</name>
    <name evidence="11" type="ORF">UJA718_LOCUS24968</name>
</gene>
<keyword evidence="4" id="KW-0238">DNA-binding</keyword>
<protein>
    <recommendedName>
        <fullName evidence="7">AXH domain-containing protein</fullName>
    </recommendedName>
</protein>
<evidence type="ECO:0000259" key="7">
    <source>
        <dbReference type="PROSITE" id="PS51148"/>
    </source>
</evidence>
<dbReference type="InterPro" id="IPR036096">
    <property type="entry name" value="Ataxin_AXH_dom_sf"/>
</dbReference>
<dbReference type="EMBL" id="CAJOBP010005940">
    <property type="protein sequence ID" value="CAF4481565.1"/>
    <property type="molecule type" value="Genomic_DNA"/>
</dbReference>
<dbReference type="AlphaFoldDB" id="A0A820U9N1"/>
<reference evidence="11" key="1">
    <citation type="submission" date="2021-02" db="EMBL/GenBank/DDBJ databases">
        <authorList>
            <person name="Nowell W R."/>
        </authorList>
    </citation>
    <scope>NUCLEOTIDE SEQUENCE</scope>
</reference>
<dbReference type="GO" id="GO:0003723">
    <property type="term" value="F:RNA binding"/>
    <property type="evidence" value="ECO:0007669"/>
    <property type="project" value="InterPro"/>
</dbReference>
<evidence type="ECO:0000313" key="11">
    <source>
        <dbReference type="EMBL" id="CAF4481565.1"/>
    </source>
</evidence>
<evidence type="ECO:0000313" key="10">
    <source>
        <dbReference type="EMBL" id="CAF4274082.1"/>
    </source>
</evidence>
<dbReference type="PANTHER" id="PTHR13392">
    <property type="entry name" value="ATAXIN 1"/>
    <property type="match status" value="1"/>
</dbReference>
<dbReference type="OrthoDB" id="10000452at2759"/>
<dbReference type="GO" id="GO:0003677">
    <property type="term" value="F:DNA binding"/>
    <property type="evidence" value="ECO:0007669"/>
    <property type="project" value="UniProtKB-KW"/>
</dbReference>
<evidence type="ECO:0000256" key="5">
    <source>
        <dbReference type="ARBA" id="ARBA00023163"/>
    </source>
</evidence>
<dbReference type="InterPro" id="IPR043404">
    <property type="entry name" value="ATAXIN1-like"/>
</dbReference>
<dbReference type="InterPro" id="IPR003652">
    <property type="entry name" value="Ataxin_AXH_dom"/>
</dbReference>
<dbReference type="SUPFAM" id="SSF102031">
    <property type="entry name" value="AXH domain"/>
    <property type="match status" value="1"/>
</dbReference>
<evidence type="ECO:0000256" key="6">
    <source>
        <dbReference type="ARBA" id="ARBA00023242"/>
    </source>
</evidence>
<sequence length="240" mass="27025">MYAAASHVGLLPSTKNMNLFQTWNYYNDYYPGDSSAHHSNPFSIQKPNDNEGSLEKFHHDSLIILETGEKKNIQQLTTHDFITSAKQNQQYSSLLARVGYIGSIDKITGKVELRFYVNGVEKPVSYYVSQEMPFFVHQYSCWSSISPKQTYSTTGLTCRQLECGDLIIAIISNKNKQAKINSSSSISISSSSSSSSSMKPNYSQQSPTKCLVERYMNEKISSSSMDNVIPKSKRFKICNE</sequence>
<accession>A0A820U9N1</accession>
<evidence type="ECO:0000313" key="12">
    <source>
        <dbReference type="Proteomes" id="UP000663873"/>
    </source>
</evidence>
<evidence type="ECO:0000313" key="8">
    <source>
        <dbReference type="EMBL" id="CAF3164615.1"/>
    </source>
</evidence>
<dbReference type="GO" id="GO:0006355">
    <property type="term" value="P:regulation of DNA-templated transcription"/>
    <property type="evidence" value="ECO:0007669"/>
    <property type="project" value="InterPro"/>
</dbReference>
<comment type="caution">
    <text evidence="11">The sequence shown here is derived from an EMBL/GenBank/DDBJ whole genome shotgun (WGS) entry which is preliminary data.</text>
</comment>
<feature type="domain" description="AXH" evidence="7">
    <location>
        <begin position="45"/>
        <end position="178"/>
    </location>
</feature>
<organism evidence="11 12">
    <name type="scientific">Rotaria socialis</name>
    <dbReference type="NCBI Taxonomy" id="392032"/>
    <lineage>
        <taxon>Eukaryota</taxon>
        <taxon>Metazoa</taxon>
        <taxon>Spiralia</taxon>
        <taxon>Gnathifera</taxon>
        <taxon>Rotifera</taxon>
        <taxon>Eurotatoria</taxon>
        <taxon>Bdelloidea</taxon>
        <taxon>Philodinida</taxon>
        <taxon>Philodinidae</taxon>
        <taxon>Rotaria</taxon>
    </lineage>
</organism>
<keyword evidence="3" id="KW-0805">Transcription regulation</keyword>
<dbReference type="EMBL" id="CAJOBO010000696">
    <property type="protein sequence ID" value="CAF4274082.1"/>
    <property type="molecule type" value="Genomic_DNA"/>
</dbReference>
<dbReference type="EMBL" id="CAJNXB010001415">
    <property type="protein sequence ID" value="CAF3164615.1"/>
    <property type="molecule type" value="Genomic_DNA"/>
</dbReference>
<comment type="subcellular location">
    <subcellularLocation>
        <location evidence="1">Nucleus</location>
    </subcellularLocation>
</comment>
<name>A0A820U9N1_9BILA</name>
<proteinExistence type="predicted"/>
<dbReference type="PANTHER" id="PTHR13392:SF13">
    <property type="entry name" value="AXH DOMAIN-CONTAINING PROTEIN"/>
    <property type="match status" value="1"/>
</dbReference>
<keyword evidence="12" id="KW-1185">Reference proteome</keyword>
<dbReference type="Proteomes" id="UP000663833">
    <property type="component" value="Unassembled WGS sequence"/>
</dbReference>
<dbReference type="Proteomes" id="UP000663825">
    <property type="component" value="Unassembled WGS sequence"/>
</dbReference>
<evidence type="ECO:0000256" key="2">
    <source>
        <dbReference type="ARBA" id="ARBA00022491"/>
    </source>
</evidence>